<gene>
    <name evidence="1" type="ORF">OPV22_034741</name>
</gene>
<evidence type="ECO:0000313" key="2">
    <source>
        <dbReference type="Proteomes" id="UP001222027"/>
    </source>
</evidence>
<dbReference type="AlphaFoldDB" id="A0AAV8NYT3"/>
<keyword evidence="2" id="KW-1185">Reference proteome</keyword>
<protein>
    <submittedName>
        <fullName evidence="1">Uncharacterized protein</fullName>
    </submittedName>
</protein>
<sequence>MSAISAPWNPPGGTGLDGAPAFRFARRRDVSVARFQVNQLLLCRSYGTIRGCQRADPVRTDNALGVPRLRQSQLSQEQWARLLHDLGNFS</sequence>
<name>A0AAV8NYT3_ENSVE</name>
<dbReference type="EMBL" id="JAQQAF010000011">
    <property type="protein sequence ID" value="KAJ8456204.1"/>
    <property type="molecule type" value="Genomic_DNA"/>
</dbReference>
<organism evidence="1 2">
    <name type="scientific">Ensete ventricosum</name>
    <name type="common">Abyssinian banana</name>
    <name type="synonym">Musa ensete</name>
    <dbReference type="NCBI Taxonomy" id="4639"/>
    <lineage>
        <taxon>Eukaryota</taxon>
        <taxon>Viridiplantae</taxon>
        <taxon>Streptophyta</taxon>
        <taxon>Embryophyta</taxon>
        <taxon>Tracheophyta</taxon>
        <taxon>Spermatophyta</taxon>
        <taxon>Magnoliopsida</taxon>
        <taxon>Liliopsida</taxon>
        <taxon>Zingiberales</taxon>
        <taxon>Musaceae</taxon>
        <taxon>Ensete</taxon>
    </lineage>
</organism>
<proteinExistence type="predicted"/>
<reference evidence="1 2" key="1">
    <citation type="submission" date="2022-12" db="EMBL/GenBank/DDBJ databases">
        <title>Chromosome-scale assembly of the Ensete ventricosum genome.</title>
        <authorList>
            <person name="Dussert Y."/>
            <person name="Stocks J."/>
            <person name="Wendawek A."/>
            <person name="Woldeyes F."/>
            <person name="Nichols R.A."/>
            <person name="Borrell J.S."/>
        </authorList>
    </citation>
    <scope>NUCLEOTIDE SEQUENCE [LARGE SCALE GENOMIC DNA]</scope>
    <source>
        <strain evidence="2">cv. Maze</strain>
        <tissue evidence="1">Seeds</tissue>
    </source>
</reference>
<evidence type="ECO:0000313" key="1">
    <source>
        <dbReference type="EMBL" id="KAJ8456204.1"/>
    </source>
</evidence>
<comment type="caution">
    <text evidence="1">The sequence shown here is derived from an EMBL/GenBank/DDBJ whole genome shotgun (WGS) entry which is preliminary data.</text>
</comment>
<accession>A0AAV8NYT3</accession>
<dbReference type="Proteomes" id="UP001222027">
    <property type="component" value="Unassembled WGS sequence"/>
</dbReference>